<evidence type="ECO:0000313" key="3">
    <source>
        <dbReference type="Proteomes" id="UP001157017"/>
    </source>
</evidence>
<reference evidence="3" key="1">
    <citation type="journal article" date="2019" name="Int. J. Syst. Evol. Microbiol.">
        <title>The Global Catalogue of Microorganisms (GCM) 10K type strain sequencing project: providing services to taxonomists for standard genome sequencing and annotation.</title>
        <authorList>
            <consortium name="The Broad Institute Genomics Platform"/>
            <consortium name="The Broad Institute Genome Sequencing Center for Infectious Disease"/>
            <person name="Wu L."/>
            <person name="Ma J."/>
        </authorList>
    </citation>
    <scope>NUCLEOTIDE SEQUENCE [LARGE SCALE GENOMIC DNA]</scope>
    <source>
        <strain evidence="3">NBRC 108730</strain>
    </source>
</reference>
<accession>A0ABQ6JEX4</accession>
<evidence type="ECO:0008006" key="4">
    <source>
        <dbReference type="Google" id="ProtNLM"/>
    </source>
</evidence>
<dbReference type="InterPro" id="IPR007404">
    <property type="entry name" value="YdjM-like"/>
</dbReference>
<comment type="caution">
    <text evidence="2">The sequence shown here is derived from an EMBL/GenBank/DDBJ whole genome shotgun (WGS) entry which is preliminary data.</text>
</comment>
<name>A0ABQ6JEX4_9ACTN</name>
<feature type="transmembrane region" description="Helical" evidence="1">
    <location>
        <begin position="123"/>
        <end position="140"/>
    </location>
</feature>
<protein>
    <recommendedName>
        <fullName evidence="4">Metal-dependent hydrolase</fullName>
    </recommendedName>
</protein>
<feature type="transmembrane region" description="Helical" evidence="1">
    <location>
        <begin position="98"/>
        <end position="116"/>
    </location>
</feature>
<dbReference type="EMBL" id="BSUZ01000001">
    <property type="protein sequence ID" value="GMA86757.1"/>
    <property type="molecule type" value="Genomic_DNA"/>
</dbReference>
<evidence type="ECO:0000256" key="1">
    <source>
        <dbReference type="SAM" id="Phobius"/>
    </source>
</evidence>
<organism evidence="2 3">
    <name type="scientific">Angustibacter aerolatus</name>
    <dbReference type="NCBI Taxonomy" id="1162965"/>
    <lineage>
        <taxon>Bacteria</taxon>
        <taxon>Bacillati</taxon>
        <taxon>Actinomycetota</taxon>
        <taxon>Actinomycetes</taxon>
        <taxon>Kineosporiales</taxon>
        <taxon>Kineosporiaceae</taxon>
    </lineage>
</organism>
<sequence length="200" mass="20655">MTDARRTALRRAGLLLALIVLLDLVIRTADPDYAVLGVLDEPAHLATGALLALAVSTRTGPWSRSAWLTVLAAACLIDADHVPAALGSNVLTHGTPRPYTHSLTTVAVLLLLALAARALRRRHVSALLAVAALGVGGHLLRDLGTAPVALFWPVSDAGVTLPYAGYLAVLVAAALAAVAGARRPQPAQPVHEPVRTGGPQ</sequence>
<feature type="transmembrane region" description="Helical" evidence="1">
    <location>
        <begin position="160"/>
        <end position="181"/>
    </location>
</feature>
<keyword evidence="1" id="KW-1133">Transmembrane helix</keyword>
<gene>
    <name evidence="2" type="ORF">GCM10025868_20070</name>
</gene>
<proteinExistence type="predicted"/>
<keyword evidence="1" id="KW-0812">Transmembrane</keyword>
<dbReference type="Proteomes" id="UP001157017">
    <property type="component" value="Unassembled WGS sequence"/>
</dbReference>
<keyword evidence="3" id="KW-1185">Reference proteome</keyword>
<dbReference type="Pfam" id="PF04307">
    <property type="entry name" value="YdjM"/>
    <property type="match status" value="1"/>
</dbReference>
<keyword evidence="1" id="KW-0472">Membrane</keyword>
<evidence type="ECO:0000313" key="2">
    <source>
        <dbReference type="EMBL" id="GMA86757.1"/>
    </source>
</evidence>